<name>A0A1E5GEN1_9ENTE</name>
<reference evidence="2" key="1">
    <citation type="submission" date="2016-09" db="EMBL/GenBank/DDBJ databases">
        <authorList>
            <person name="Gulvik C.A."/>
        </authorList>
    </citation>
    <scope>NUCLEOTIDE SEQUENCE [LARGE SCALE GENOMIC DNA]</scope>
    <source>
        <strain evidence="2">LMG 8895</strain>
    </source>
</reference>
<gene>
    <name evidence="1" type="ORF">BCR25_08515</name>
</gene>
<proteinExistence type="predicted"/>
<evidence type="ECO:0000313" key="2">
    <source>
        <dbReference type="Proteomes" id="UP000095094"/>
    </source>
</evidence>
<organism evidence="1 2">
    <name type="scientific">Enterococcus termitis</name>
    <dbReference type="NCBI Taxonomy" id="332950"/>
    <lineage>
        <taxon>Bacteria</taxon>
        <taxon>Bacillati</taxon>
        <taxon>Bacillota</taxon>
        <taxon>Bacilli</taxon>
        <taxon>Lactobacillales</taxon>
        <taxon>Enterococcaceae</taxon>
        <taxon>Enterococcus</taxon>
    </lineage>
</organism>
<dbReference type="EMBL" id="MIJY01000043">
    <property type="protein sequence ID" value="OEG10700.1"/>
    <property type="molecule type" value="Genomic_DNA"/>
</dbReference>
<evidence type="ECO:0000313" key="1">
    <source>
        <dbReference type="EMBL" id="OEG10700.1"/>
    </source>
</evidence>
<dbReference type="OrthoDB" id="2184525at2"/>
<keyword evidence="2" id="KW-1185">Reference proteome</keyword>
<accession>A0A1E5GEN1</accession>
<protein>
    <submittedName>
        <fullName evidence="1">Uncharacterized protein</fullName>
    </submittedName>
</protein>
<dbReference type="Proteomes" id="UP000095094">
    <property type="component" value="Unassembled WGS sequence"/>
</dbReference>
<dbReference type="AlphaFoldDB" id="A0A1E5GEN1"/>
<comment type="caution">
    <text evidence="1">The sequence shown here is derived from an EMBL/GenBank/DDBJ whole genome shotgun (WGS) entry which is preliminary data.</text>
</comment>
<sequence length="122" mass="14155">MQPQAKLICTLKEYGFFCMEGTIPAIQAERFLMAQKMLQRTDLVFQPLRELCCERPLSQHTSLYIEGYERFSSTGQSLGYFYDFYKATYLFGSQPARVKVYGTHLSQKKLLSIVKGFSFLIH</sequence>